<evidence type="ECO:0000313" key="1">
    <source>
        <dbReference type="EMBL" id="UYM16316.1"/>
    </source>
</evidence>
<organism evidence="1 2">
    <name type="scientific">Endozoicomonas euniceicola</name>
    <dbReference type="NCBI Taxonomy" id="1234143"/>
    <lineage>
        <taxon>Bacteria</taxon>
        <taxon>Pseudomonadati</taxon>
        <taxon>Pseudomonadota</taxon>
        <taxon>Gammaproteobacteria</taxon>
        <taxon>Oceanospirillales</taxon>
        <taxon>Endozoicomonadaceae</taxon>
        <taxon>Endozoicomonas</taxon>
    </lineage>
</organism>
<proteinExistence type="predicted"/>
<gene>
    <name evidence="1" type="ORF">NX720_26570</name>
</gene>
<accession>A0ABY6GW47</accession>
<dbReference type="Proteomes" id="UP001163255">
    <property type="component" value="Chromosome"/>
</dbReference>
<evidence type="ECO:0008006" key="3">
    <source>
        <dbReference type="Google" id="ProtNLM"/>
    </source>
</evidence>
<reference evidence="1" key="1">
    <citation type="submission" date="2022-10" db="EMBL/GenBank/DDBJ databases">
        <title>Completed Genome Sequence of two octocoral isolated bacterium, Endozoicomonas euniceicola EF212T and Endozoicomonas gorgoniicola PS125T.</title>
        <authorList>
            <person name="Chiou Y.-J."/>
            <person name="Chen Y.-H."/>
        </authorList>
    </citation>
    <scope>NUCLEOTIDE SEQUENCE</scope>
    <source>
        <strain evidence="1">EF212</strain>
    </source>
</reference>
<name>A0ABY6GW47_9GAMM</name>
<keyword evidence="2" id="KW-1185">Reference proteome</keyword>
<protein>
    <recommendedName>
        <fullName evidence="3">Helix-turn-helix domain-containing protein</fullName>
    </recommendedName>
</protein>
<sequence>MITRIDIKDIRKKKHNMDWVPYPIAAEILQVSVTTIRKMIEGGSLKAQIICSELTGKSWKGVLWRSIKNELIKSDNRENEELIMINDIDKMLEETGRLKTTITYSEIMHPLNLDHSLSNDRYKLGCSLLVLAKESLNDPERGFMITALAVLKKTGKPNDKFFEIAQMLDAMKPNESREDFFKRQIKSIYDFYSKKN</sequence>
<dbReference type="RefSeq" id="WP_262598615.1">
    <property type="nucleotide sequence ID" value="NZ_CP103300.1"/>
</dbReference>
<evidence type="ECO:0000313" key="2">
    <source>
        <dbReference type="Proteomes" id="UP001163255"/>
    </source>
</evidence>
<dbReference type="EMBL" id="CP103300">
    <property type="protein sequence ID" value="UYM16316.1"/>
    <property type="molecule type" value="Genomic_DNA"/>
</dbReference>